<dbReference type="PANTHER" id="PTHR43335">
    <property type="entry name" value="ABC TRANSPORTER, ATP-BINDING PROTEIN"/>
    <property type="match status" value="1"/>
</dbReference>
<evidence type="ECO:0000259" key="5">
    <source>
        <dbReference type="PROSITE" id="PS50893"/>
    </source>
</evidence>
<dbReference type="EMBL" id="BMDD01000003">
    <property type="protein sequence ID" value="GGH79249.1"/>
    <property type="molecule type" value="Genomic_DNA"/>
</dbReference>
<evidence type="ECO:0000256" key="2">
    <source>
        <dbReference type="ARBA" id="ARBA00022448"/>
    </source>
</evidence>
<reference evidence="7" key="1">
    <citation type="journal article" date="2019" name="Int. J. Syst. Evol. Microbiol.">
        <title>The Global Catalogue of Microorganisms (GCM) 10K type strain sequencing project: providing services to taxonomists for standard genome sequencing and annotation.</title>
        <authorList>
            <consortium name="The Broad Institute Genomics Platform"/>
            <consortium name="The Broad Institute Genome Sequencing Center for Infectious Disease"/>
            <person name="Wu L."/>
            <person name="Ma J."/>
        </authorList>
    </citation>
    <scope>NUCLEOTIDE SEQUENCE [LARGE SCALE GENOMIC DNA]</scope>
    <source>
        <strain evidence="7">CCM 8702</strain>
    </source>
</reference>
<dbReference type="Proteomes" id="UP000605427">
    <property type="component" value="Unassembled WGS sequence"/>
</dbReference>
<name>A0ABQ1ZWW3_9BACL</name>
<dbReference type="GO" id="GO:0005524">
    <property type="term" value="F:ATP binding"/>
    <property type="evidence" value="ECO:0007669"/>
    <property type="project" value="UniProtKB-KW"/>
</dbReference>
<organism evidence="6 7">
    <name type="scientific">Saccharibacillus endophyticus</name>
    <dbReference type="NCBI Taxonomy" id="2060666"/>
    <lineage>
        <taxon>Bacteria</taxon>
        <taxon>Bacillati</taxon>
        <taxon>Bacillota</taxon>
        <taxon>Bacilli</taxon>
        <taxon>Bacillales</taxon>
        <taxon>Paenibacillaceae</taxon>
        <taxon>Saccharibacillus</taxon>
    </lineage>
</organism>
<proteinExistence type="inferred from homology"/>
<gene>
    <name evidence="6" type="ORF">GCM10007362_25760</name>
</gene>
<dbReference type="RefSeq" id="WP_172243971.1">
    <property type="nucleotide sequence ID" value="NZ_BMDD01000003.1"/>
</dbReference>
<evidence type="ECO:0000256" key="4">
    <source>
        <dbReference type="ARBA" id="ARBA00022840"/>
    </source>
</evidence>
<comment type="caution">
    <text evidence="6">The sequence shown here is derived from an EMBL/GenBank/DDBJ whole genome shotgun (WGS) entry which is preliminary data.</text>
</comment>
<dbReference type="SMART" id="SM00382">
    <property type="entry name" value="AAA"/>
    <property type="match status" value="1"/>
</dbReference>
<sequence length="285" mass="31635">MQNLELKQISKVFSKNKVLDDITLTIPPGSFGLLGPNGAGKTTLMRILATLIEPSSGKIEYGTVDWRQKGNARQLIGYLPQKFSMYKHIKVKEALKHIADLKNLPTLTEQSLKEILNKVNLHEQADKKIGTLSGGMIRRFGIAQAIIGEPRIIIVDEPTAGLDPEERIRFRKVLRNLSQNSTVLISTHIVEDIEATCSAAAFLVDGQLVRSGSISEIARIAEGKVWELEVGAGVFYEDQWEVMSSRAVGDKKILRIFSETQPPNAISVPPSLQEGYLYITRNNSR</sequence>
<evidence type="ECO:0000313" key="6">
    <source>
        <dbReference type="EMBL" id="GGH79249.1"/>
    </source>
</evidence>
<dbReference type="Pfam" id="PF00005">
    <property type="entry name" value="ABC_tran"/>
    <property type="match status" value="1"/>
</dbReference>
<dbReference type="SUPFAM" id="SSF52540">
    <property type="entry name" value="P-loop containing nucleoside triphosphate hydrolases"/>
    <property type="match status" value="1"/>
</dbReference>
<keyword evidence="7" id="KW-1185">Reference proteome</keyword>
<comment type="similarity">
    <text evidence="1">Belongs to the ABC transporter superfamily.</text>
</comment>
<dbReference type="InterPro" id="IPR003439">
    <property type="entry name" value="ABC_transporter-like_ATP-bd"/>
</dbReference>
<feature type="domain" description="ABC transporter" evidence="5">
    <location>
        <begin position="4"/>
        <end position="230"/>
    </location>
</feature>
<dbReference type="InterPro" id="IPR027417">
    <property type="entry name" value="P-loop_NTPase"/>
</dbReference>
<protein>
    <submittedName>
        <fullName evidence="6">ABC transporter ATP-binding protein</fullName>
    </submittedName>
</protein>
<keyword evidence="2" id="KW-0813">Transport</keyword>
<dbReference type="Gene3D" id="3.40.50.300">
    <property type="entry name" value="P-loop containing nucleotide triphosphate hydrolases"/>
    <property type="match status" value="1"/>
</dbReference>
<keyword evidence="4 6" id="KW-0067">ATP-binding</keyword>
<evidence type="ECO:0000256" key="1">
    <source>
        <dbReference type="ARBA" id="ARBA00005417"/>
    </source>
</evidence>
<accession>A0ABQ1ZWW3</accession>
<evidence type="ECO:0000313" key="7">
    <source>
        <dbReference type="Proteomes" id="UP000605427"/>
    </source>
</evidence>
<dbReference type="InterPro" id="IPR017871">
    <property type="entry name" value="ABC_transporter-like_CS"/>
</dbReference>
<dbReference type="InterPro" id="IPR003593">
    <property type="entry name" value="AAA+_ATPase"/>
</dbReference>
<dbReference type="CDD" id="cd03264">
    <property type="entry name" value="ABC_drug_resistance_like"/>
    <property type="match status" value="1"/>
</dbReference>
<keyword evidence="3" id="KW-0547">Nucleotide-binding</keyword>
<dbReference type="PROSITE" id="PS50893">
    <property type="entry name" value="ABC_TRANSPORTER_2"/>
    <property type="match status" value="1"/>
</dbReference>
<evidence type="ECO:0000256" key="3">
    <source>
        <dbReference type="ARBA" id="ARBA00022741"/>
    </source>
</evidence>
<dbReference type="PROSITE" id="PS00211">
    <property type="entry name" value="ABC_TRANSPORTER_1"/>
    <property type="match status" value="1"/>
</dbReference>
<dbReference type="PANTHER" id="PTHR43335:SF2">
    <property type="entry name" value="ABC TRANSPORTER, ATP-BINDING PROTEIN"/>
    <property type="match status" value="1"/>
</dbReference>